<comment type="subcellular location">
    <subcellularLocation>
        <location evidence="1">Membrane</location>
        <topology evidence="1">Single-pass membrane protein</topology>
    </subcellularLocation>
    <subcellularLocation>
        <location evidence="2">Mitochondrion membrane</location>
    </subcellularLocation>
</comment>
<sequence>MGGPGLEVFKFAMYLALPIGVMVHYGKPEWYTQHVLPYRDRIFPPLEKTNRNLPVDQSVLRDELARIKAEKLARKLERDREGSSSS</sequence>
<proteinExistence type="inferred from homology"/>
<evidence type="ECO:0000313" key="9">
    <source>
        <dbReference type="EMBL" id="KLO10568.1"/>
    </source>
</evidence>
<evidence type="ECO:0000256" key="7">
    <source>
        <dbReference type="ARBA" id="ARBA00023136"/>
    </source>
</evidence>
<dbReference type="EMBL" id="KQ086023">
    <property type="protein sequence ID" value="KLO10568.1"/>
    <property type="molecule type" value="Genomic_DNA"/>
</dbReference>
<protein>
    <submittedName>
        <fullName evidence="9">Uncharacterized protein</fullName>
    </submittedName>
</protein>
<evidence type="ECO:0000256" key="2">
    <source>
        <dbReference type="ARBA" id="ARBA00004325"/>
    </source>
</evidence>
<keyword evidence="3" id="KW-0812">Transmembrane</keyword>
<dbReference type="InParanoid" id="A0A0H2RM85"/>
<keyword evidence="4" id="KW-0809">Transit peptide</keyword>
<comment type="similarity">
    <text evidence="8">Belongs to the PET100 family.</text>
</comment>
<dbReference type="PANTHER" id="PTHR33968">
    <property type="entry name" value="PROTEIN PET100 HOMOLOG, MITOCHONDRIAL"/>
    <property type="match status" value="1"/>
</dbReference>
<evidence type="ECO:0000313" key="10">
    <source>
        <dbReference type="Proteomes" id="UP000053477"/>
    </source>
</evidence>
<reference evidence="9 10" key="1">
    <citation type="submission" date="2015-04" db="EMBL/GenBank/DDBJ databases">
        <title>Complete genome sequence of Schizopora paradoxa KUC8140, a cosmopolitan wood degrader in East Asia.</title>
        <authorList>
            <consortium name="DOE Joint Genome Institute"/>
            <person name="Min B."/>
            <person name="Park H."/>
            <person name="Jang Y."/>
            <person name="Kim J.-J."/>
            <person name="Kim K.H."/>
            <person name="Pangilinan J."/>
            <person name="Lipzen A."/>
            <person name="Riley R."/>
            <person name="Grigoriev I.V."/>
            <person name="Spatafora J.W."/>
            <person name="Choi I.-G."/>
        </authorList>
    </citation>
    <scope>NUCLEOTIDE SEQUENCE [LARGE SCALE GENOMIC DNA]</scope>
    <source>
        <strain evidence="9 10">KUC8140</strain>
    </source>
</reference>
<dbReference type="OrthoDB" id="18175at2759"/>
<name>A0A0H2RM85_9AGAM</name>
<evidence type="ECO:0000256" key="3">
    <source>
        <dbReference type="ARBA" id="ARBA00022692"/>
    </source>
</evidence>
<evidence type="ECO:0000256" key="8">
    <source>
        <dbReference type="ARBA" id="ARBA00038077"/>
    </source>
</evidence>
<keyword evidence="5" id="KW-1133">Transmembrane helix</keyword>
<keyword evidence="10" id="KW-1185">Reference proteome</keyword>
<accession>A0A0H2RM85</accession>
<dbReference type="Pfam" id="PF09803">
    <property type="entry name" value="Pet100"/>
    <property type="match status" value="1"/>
</dbReference>
<keyword evidence="6" id="KW-0496">Mitochondrion</keyword>
<dbReference type="PANTHER" id="PTHR33968:SF1">
    <property type="entry name" value="PROTEIN PET100 HOMOLOG, MITOCHONDRIAL"/>
    <property type="match status" value="1"/>
</dbReference>
<organism evidence="9 10">
    <name type="scientific">Schizopora paradoxa</name>
    <dbReference type="NCBI Taxonomy" id="27342"/>
    <lineage>
        <taxon>Eukaryota</taxon>
        <taxon>Fungi</taxon>
        <taxon>Dikarya</taxon>
        <taxon>Basidiomycota</taxon>
        <taxon>Agaricomycotina</taxon>
        <taxon>Agaricomycetes</taxon>
        <taxon>Hymenochaetales</taxon>
        <taxon>Schizoporaceae</taxon>
        <taxon>Schizopora</taxon>
    </lineage>
</organism>
<keyword evidence="7" id="KW-0472">Membrane</keyword>
<dbReference type="AlphaFoldDB" id="A0A0H2RM85"/>
<evidence type="ECO:0000256" key="1">
    <source>
        <dbReference type="ARBA" id="ARBA00004167"/>
    </source>
</evidence>
<dbReference type="GO" id="GO:0051082">
    <property type="term" value="F:unfolded protein binding"/>
    <property type="evidence" value="ECO:0007669"/>
    <property type="project" value="TreeGrafter"/>
</dbReference>
<dbReference type="InterPro" id="IPR018625">
    <property type="entry name" value="Pet100"/>
</dbReference>
<gene>
    <name evidence="9" type="ORF">SCHPADRAFT_878033</name>
</gene>
<dbReference type="Proteomes" id="UP000053477">
    <property type="component" value="Unassembled WGS sequence"/>
</dbReference>
<dbReference type="GO" id="GO:0033617">
    <property type="term" value="P:mitochondrial respiratory chain complex IV assembly"/>
    <property type="evidence" value="ECO:0007669"/>
    <property type="project" value="InterPro"/>
</dbReference>
<evidence type="ECO:0000256" key="6">
    <source>
        <dbReference type="ARBA" id="ARBA00023128"/>
    </source>
</evidence>
<evidence type="ECO:0000256" key="5">
    <source>
        <dbReference type="ARBA" id="ARBA00022989"/>
    </source>
</evidence>
<evidence type="ECO:0000256" key="4">
    <source>
        <dbReference type="ARBA" id="ARBA00022946"/>
    </source>
</evidence>
<dbReference type="GO" id="GO:0005743">
    <property type="term" value="C:mitochondrial inner membrane"/>
    <property type="evidence" value="ECO:0007669"/>
    <property type="project" value="TreeGrafter"/>
</dbReference>